<dbReference type="InterPro" id="IPR005624">
    <property type="entry name" value="PduO/GlcC-like"/>
</dbReference>
<gene>
    <name evidence="1" type="primary">TDEL0D04910</name>
    <name evidence="1" type="ORF">TDEL_0D04910</name>
</gene>
<protein>
    <submittedName>
        <fullName evidence="1">Uncharacterized protein</fullName>
    </submittedName>
</protein>
<dbReference type="AlphaFoldDB" id="G8ZTY1"/>
<dbReference type="OrthoDB" id="2209940at2759"/>
<sequence length="181" mass="20618">MSDIQIDQKLLGRLSSRKASLEELEALEGKCGLDNFYYEDAHELGSFVRKAAKQLFPERCVVIDVSSATGHSLFRSVTYRGSNLDNEYWIQRKRKTALRFGRSTFYMGNKMGNKKPEEKFFVDSKEYAFHGGAVPIYLKSADYPIGCLTVSGLKQEEDHLLAVTCLTKFADQRLQQDLELD</sequence>
<evidence type="ECO:0000313" key="1">
    <source>
        <dbReference type="EMBL" id="CCE92075.1"/>
    </source>
</evidence>
<dbReference type="HOGENOM" id="CLU_101036_1_1_1"/>
<dbReference type="GeneID" id="11502509"/>
<dbReference type="PIRSF" id="PIRSF008757">
    <property type="entry name" value="UCP008757"/>
    <property type="match status" value="1"/>
</dbReference>
<evidence type="ECO:0000313" key="2">
    <source>
        <dbReference type="Proteomes" id="UP000005627"/>
    </source>
</evidence>
<dbReference type="GO" id="GO:0072380">
    <property type="term" value="C:TRC complex"/>
    <property type="evidence" value="ECO:0007669"/>
    <property type="project" value="EnsemblFungi"/>
</dbReference>
<organism evidence="1 2">
    <name type="scientific">Torulaspora delbrueckii</name>
    <name type="common">Yeast</name>
    <name type="synonym">Candida colliculosa</name>
    <dbReference type="NCBI Taxonomy" id="4950"/>
    <lineage>
        <taxon>Eukaryota</taxon>
        <taxon>Fungi</taxon>
        <taxon>Dikarya</taxon>
        <taxon>Ascomycota</taxon>
        <taxon>Saccharomycotina</taxon>
        <taxon>Saccharomycetes</taxon>
        <taxon>Saccharomycetales</taxon>
        <taxon>Saccharomycetaceae</taxon>
        <taxon>Torulaspora</taxon>
    </lineage>
</organism>
<proteinExistence type="predicted"/>
<keyword evidence="2" id="KW-1185">Reference proteome</keyword>
<dbReference type="FunCoup" id="G8ZTY1">
    <property type="interactions" value="46"/>
</dbReference>
<dbReference type="eggNOG" id="ENOG502S03S">
    <property type="taxonomic scope" value="Eukaryota"/>
</dbReference>
<dbReference type="InParanoid" id="G8ZTY1"/>
<dbReference type="Pfam" id="PF03928">
    <property type="entry name" value="HbpS-like"/>
    <property type="match status" value="1"/>
</dbReference>
<dbReference type="KEGG" id="tdl:TDEL_0D04910"/>
<dbReference type="SUPFAM" id="SSF143744">
    <property type="entry name" value="GlcG-like"/>
    <property type="match status" value="1"/>
</dbReference>
<dbReference type="GO" id="GO:0006620">
    <property type="term" value="P:post-translational protein targeting to endoplasmic reticulum membrane"/>
    <property type="evidence" value="ECO:0007669"/>
    <property type="project" value="EnsemblFungi"/>
</dbReference>
<dbReference type="PANTHER" id="PTHR28255">
    <property type="match status" value="1"/>
</dbReference>
<accession>G8ZTY1</accession>
<reference evidence="1 2" key="1">
    <citation type="journal article" date="2011" name="Proc. Natl. Acad. Sci. U.S.A.">
        <title>Evolutionary erosion of yeast sex chromosomes by mating-type switching accidents.</title>
        <authorList>
            <person name="Gordon J.L."/>
            <person name="Armisen D."/>
            <person name="Proux-Wera E."/>
            <person name="Oheigeartaigh S.S."/>
            <person name="Byrne K.P."/>
            <person name="Wolfe K.H."/>
        </authorList>
    </citation>
    <scope>NUCLEOTIDE SEQUENCE [LARGE SCALE GENOMIC DNA]</scope>
    <source>
        <strain evidence="2">ATCC 10662 / CBS 1146 / NBRC 0425 / NCYC 2629 / NRRL Y-866</strain>
    </source>
</reference>
<dbReference type="Gene3D" id="3.30.450.150">
    <property type="entry name" value="Haem-degrading domain"/>
    <property type="match status" value="1"/>
</dbReference>
<dbReference type="RefSeq" id="XP_003681286.1">
    <property type="nucleotide sequence ID" value="XM_003681238.1"/>
</dbReference>
<dbReference type="Proteomes" id="UP000005627">
    <property type="component" value="Chromosome 4"/>
</dbReference>
<dbReference type="EMBL" id="HE616745">
    <property type="protein sequence ID" value="CCE92075.1"/>
    <property type="molecule type" value="Genomic_DNA"/>
</dbReference>
<dbReference type="InterPro" id="IPR010371">
    <property type="entry name" value="YBR137W-like"/>
</dbReference>
<dbReference type="PANTHER" id="PTHR28255:SF1">
    <property type="entry name" value="UPF0303 PROTEIN YBR137W"/>
    <property type="match status" value="1"/>
</dbReference>
<dbReference type="STRING" id="1076872.G8ZTY1"/>
<dbReference type="InterPro" id="IPR038084">
    <property type="entry name" value="PduO/GlcC-like_sf"/>
</dbReference>
<name>G8ZTY1_TORDE</name>